<evidence type="ECO:0000313" key="1">
    <source>
        <dbReference type="EMBL" id="KIK30792.1"/>
    </source>
</evidence>
<organism evidence="1 2">
    <name type="scientific">Pisolithus microcarpus 441</name>
    <dbReference type="NCBI Taxonomy" id="765257"/>
    <lineage>
        <taxon>Eukaryota</taxon>
        <taxon>Fungi</taxon>
        <taxon>Dikarya</taxon>
        <taxon>Basidiomycota</taxon>
        <taxon>Agaricomycotina</taxon>
        <taxon>Agaricomycetes</taxon>
        <taxon>Agaricomycetidae</taxon>
        <taxon>Boletales</taxon>
        <taxon>Sclerodermatineae</taxon>
        <taxon>Pisolithaceae</taxon>
        <taxon>Pisolithus</taxon>
    </lineage>
</organism>
<reference evidence="1 2" key="1">
    <citation type="submission" date="2014-04" db="EMBL/GenBank/DDBJ databases">
        <authorList>
            <consortium name="DOE Joint Genome Institute"/>
            <person name="Kuo A."/>
            <person name="Kohler A."/>
            <person name="Costa M.D."/>
            <person name="Nagy L.G."/>
            <person name="Floudas D."/>
            <person name="Copeland A."/>
            <person name="Barry K.W."/>
            <person name="Cichocki N."/>
            <person name="Veneault-Fourrey C."/>
            <person name="LaButti K."/>
            <person name="Lindquist E.A."/>
            <person name="Lipzen A."/>
            <person name="Lundell T."/>
            <person name="Morin E."/>
            <person name="Murat C."/>
            <person name="Sun H."/>
            <person name="Tunlid A."/>
            <person name="Henrissat B."/>
            <person name="Grigoriev I.V."/>
            <person name="Hibbett D.S."/>
            <person name="Martin F."/>
            <person name="Nordberg H.P."/>
            <person name="Cantor M.N."/>
            <person name="Hua S.X."/>
        </authorList>
    </citation>
    <scope>NUCLEOTIDE SEQUENCE [LARGE SCALE GENOMIC DNA]</scope>
    <source>
        <strain evidence="1 2">441</strain>
    </source>
</reference>
<gene>
    <name evidence="1" type="ORF">PISMIDRAFT_670933</name>
</gene>
<sequence>MTCDHSGHPSSPSANNGRYLDLSLSVQGSIVKCLPAAKMQWKGGVEEISNICLAT</sequence>
<dbReference type="EMBL" id="KN833686">
    <property type="protein sequence ID" value="KIK30792.1"/>
    <property type="molecule type" value="Genomic_DNA"/>
</dbReference>
<name>A0A0D0A8P2_9AGAM</name>
<accession>A0A0D0A8P2</accession>
<evidence type="ECO:0000313" key="2">
    <source>
        <dbReference type="Proteomes" id="UP000054018"/>
    </source>
</evidence>
<dbReference type="Proteomes" id="UP000054018">
    <property type="component" value="Unassembled WGS sequence"/>
</dbReference>
<reference evidence="2" key="2">
    <citation type="submission" date="2015-01" db="EMBL/GenBank/DDBJ databases">
        <title>Evolutionary Origins and Diversification of the Mycorrhizal Mutualists.</title>
        <authorList>
            <consortium name="DOE Joint Genome Institute"/>
            <consortium name="Mycorrhizal Genomics Consortium"/>
            <person name="Kohler A."/>
            <person name="Kuo A."/>
            <person name="Nagy L.G."/>
            <person name="Floudas D."/>
            <person name="Copeland A."/>
            <person name="Barry K.W."/>
            <person name="Cichocki N."/>
            <person name="Veneault-Fourrey C."/>
            <person name="LaButti K."/>
            <person name="Lindquist E.A."/>
            <person name="Lipzen A."/>
            <person name="Lundell T."/>
            <person name="Morin E."/>
            <person name="Murat C."/>
            <person name="Riley R."/>
            <person name="Ohm R."/>
            <person name="Sun H."/>
            <person name="Tunlid A."/>
            <person name="Henrissat B."/>
            <person name="Grigoriev I.V."/>
            <person name="Hibbett D.S."/>
            <person name="Martin F."/>
        </authorList>
    </citation>
    <scope>NUCLEOTIDE SEQUENCE [LARGE SCALE GENOMIC DNA]</scope>
    <source>
        <strain evidence="2">441</strain>
    </source>
</reference>
<proteinExistence type="predicted"/>
<dbReference type="AlphaFoldDB" id="A0A0D0A8P2"/>
<keyword evidence="2" id="KW-1185">Reference proteome</keyword>
<dbReference type="HOGENOM" id="CLU_3033275_0_0_1"/>
<protein>
    <submittedName>
        <fullName evidence="1">Uncharacterized protein</fullName>
    </submittedName>
</protein>